<dbReference type="EMBL" id="BSXS01006727">
    <property type="protein sequence ID" value="GME86045.1"/>
    <property type="molecule type" value="Genomic_DNA"/>
</dbReference>
<protein>
    <submittedName>
        <fullName evidence="1">Unnamed protein product</fullName>
    </submittedName>
</protein>
<dbReference type="Proteomes" id="UP001165064">
    <property type="component" value="Unassembled WGS sequence"/>
</dbReference>
<sequence length="481" mass="53911">MMMPISSLRRQTPYIHVVKSCHQVVLHSDFILSSVLPPSLVTLLQSKPCHLKITTSHDLNVFTSDDCVHNLYGLINDVQIDIDETVSEPQDDLDILPMEQIQHVDIPQILNLPLFANATVKRLFSNTINIRSISSTDDILDEIVNLELAIQTPGGFSTFDQFEFLSQLHNLKQLKIKGEFENTLINSKHLSQSISELSSLHSLHLENIHGESLHLCHCHNINHLTLTGCNFAKTKNNLQLKKVLPSTSSLTKLTMIDCHFNVFYPVKLPTQLDELYIEFNTPTMAKFAIEDLTMLKTFHWYNYSIEFNFPLPPNIINLHCNVSTSVHRHQPHEQHPVQPHHMTIPASVKHLDLDIQLQGPLQCPLALPHDLECLILHSKHLQLDLNQLTHLSQLHKLVKLELWDKNHGFSMFDDATTTTTRPVSNAKMAPSSSSVSVHARGGKSFKRDDVDDFMLGLGSHSAGSSAGAGNGGSGLIITPAF</sequence>
<accession>A0ACB5TCU3</accession>
<keyword evidence="2" id="KW-1185">Reference proteome</keyword>
<reference evidence="1" key="1">
    <citation type="submission" date="2023-04" db="EMBL/GenBank/DDBJ databases">
        <title>Ambrosiozyma monospora NBRC 10751.</title>
        <authorList>
            <person name="Ichikawa N."/>
            <person name="Sato H."/>
            <person name="Tonouchi N."/>
        </authorList>
    </citation>
    <scope>NUCLEOTIDE SEQUENCE</scope>
    <source>
        <strain evidence="1">NBRC 10751</strain>
    </source>
</reference>
<evidence type="ECO:0000313" key="2">
    <source>
        <dbReference type="Proteomes" id="UP001165064"/>
    </source>
</evidence>
<evidence type="ECO:0000313" key="1">
    <source>
        <dbReference type="EMBL" id="GME86045.1"/>
    </source>
</evidence>
<gene>
    <name evidence="1" type="ORF">Amon02_000784900</name>
</gene>
<comment type="caution">
    <text evidence="1">The sequence shown here is derived from an EMBL/GenBank/DDBJ whole genome shotgun (WGS) entry which is preliminary data.</text>
</comment>
<proteinExistence type="predicted"/>
<organism evidence="1 2">
    <name type="scientific">Ambrosiozyma monospora</name>
    <name type="common">Yeast</name>
    <name type="synonym">Endomycopsis monosporus</name>
    <dbReference type="NCBI Taxonomy" id="43982"/>
    <lineage>
        <taxon>Eukaryota</taxon>
        <taxon>Fungi</taxon>
        <taxon>Dikarya</taxon>
        <taxon>Ascomycota</taxon>
        <taxon>Saccharomycotina</taxon>
        <taxon>Pichiomycetes</taxon>
        <taxon>Pichiales</taxon>
        <taxon>Pichiaceae</taxon>
        <taxon>Ambrosiozyma</taxon>
    </lineage>
</organism>
<name>A0ACB5TCU3_AMBMO</name>